<organism evidence="4">
    <name type="scientific">Kribbella sp. HUAS MG21</name>
    <dbReference type="NCBI Taxonomy" id="3160966"/>
    <lineage>
        <taxon>Bacteria</taxon>
        <taxon>Bacillati</taxon>
        <taxon>Actinomycetota</taxon>
        <taxon>Actinomycetes</taxon>
        <taxon>Propionibacteriales</taxon>
        <taxon>Kribbellaceae</taxon>
        <taxon>Kribbella</taxon>
    </lineage>
</organism>
<feature type="region of interest" description="Disordered" evidence="1">
    <location>
        <begin position="1"/>
        <end position="35"/>
    </location>
</feature>
<dbReference type="PRINTS" id="PR01217">
    <property type="entry name" value="PRICHEXTENSN"/>
</dbReference>
<evidence type="ECO:0000259" key="3">
    <source>
        <dbReference type="SMART" id="SM00894"/>
    </source>
</evidence>
<name>A0AAU7T6P6_9ACTN</name>
<evidence type="ECO:0000256" key="1">
    <source>
        <dbReference type="SAM" id="MobiDB-lite"/>
    </source>
</evidence>
<keyword evidence="2" id="KW-0472">Membrane</keyword>
<feature type="region of interest" description="Disordered" evidence="1">
    <location>
        <begin position="90"/>
        <end position="189"/>
    </location>
</feature>
<dbReference type="SMART" id="SM00894">
    <property type="entry name" value="Excalibur"/>
    <property type="match status" value="1"/>
</dbReference>
<sequence length="236" mass="24185">MRQFNAAPGWPDPPTKRWKPPKHWRPSESWPPAPAGWRFWVNEAGEPVRGPIGRYGGPSRVKVGAILAVPLALIAAVLFNPFGGGDDTVGSLQVRTSEPTPVPTSAPTTDTTSVPTTSSAEPSTAQTSAGPTTSPTSPPTAPGTSPSPSTVGATSPPPTTPTPTPRPTPEPTEPSPTAPRTTPTPTVVPVTTAAVVFRSCAEARAAGKAPLHRGEPGYSAALDRNGDGVACDRGNS</sequence>
<gene>
    <name evidence="4" type="ORF">ABN611_28615</name>
</gene>
<dbReference type="AlphaFoldDB" id="A0AAU7T6P6"/>
<feature type="domain" description="Excalibur calcium-binding" evidence="3">
    <location>
        <begin position="196"/>
        <end position="232"/>
    </location>
</feature>
<keyword evidence="2" id="KW-0812">Transmembrane</keyword>
<evidence type="ECO:0000256" key="2">
    <source>
        <dbReference type="SAM" id="Phobius"/>
    </source>
</evidence>
<dbReference type="Pfam" id="PF05901">
    <property type="entry name" value="Excalibur"/>
    <property type="match status" value="1"/>
</dbReference>
<keyword evidence="2" id="KW-1133">Transmembrane helix</keyword>
<evidence type="ECO:0000313" key="4">
    <source>
        <dbReference type="EMBL" id="XBV22514.1"/>
    </source>
</evidence>
<feature type="compositionally biased region" description="Low complexity" evidence="1">
    <location>
        <begin position="96"/>
        <end position="135"/>
    </location>
</feature>
<dbReference type="RefSeq" id="WP_350275353.1">
    <property type="nucleotide sequence ID" value="NZ_CP158165.1"/>
</dbReference>
<feature type="transmembrane region" description="Helical" evidence="2">
    <location>
        <begin position="63"/>
        <end position="83"/>
    </location>
</feature>
<reference evidence="4" key="1">
    <citation type="submission" date="2024-06" db="EMBL/GenBank/DDBJ databases">
        <title>Kribbella sp. strain HUAS MG21 genome sequences.</title>
        <authorList>
            <person name="Mo P."/>
        </authorList>
    </citation>
    <scope>NUCLEOTIDE SEQUENCE</scope>
    <source>
        <strain evidence="4">HUAS MG21</strain>
    </source>
</reference>
<protein>
    <submittedName>
        <fullName evidence="4">Excalibur calcium-binding domain-containing protein</fullName>
    </submittedName>
</protein>
<feature type="region of interest" description="Disordered" evidence="1">
    <location>
        <begin position="204"/>
        <end position="236"/>
    </location>
</feature>
<proteinExistence type="predicted"/>
<dbReference type="InterPro" id="IPR008613">
    <property type="entry name" value="Excalibur_Ca-bd_domain"/>
</dbReference>
<feature type="compositionally biased region" description="Pro residues" evidence="1">
    <location>
        <begin position="155"/>
        <end position="177"/>
    </location>
</feature>
<feature type="compositionally biased region" description="Low complexity" evidence="1">
    <location>
        <begin position="142"/>
        <end position="154"/>
    </location>
</feature>
<dbReference type="EMBL" id="CP158165">
    <property type="protein sequence ID" value="XBV22514.1"/>
    <property type="molecule type" value="Genomic_DNA"/>
</dbReference>
<accession>A0AAU7T6P6</accession>
<feature type="compositionally biased region" description="Low complexity" evidence="1">
    <location>
        <begin position="178"/>
        <end position="189"/>
    </location>
</feature>